<gene>
    <name evidence="1" type="ORF">FPZ49_23180</name>
</gene>
<protein>
    <submittedName>
        <fullName evidence="1">Uncharacterized protein</fullName>
    </submittedName>
</protein>
<dbReference type="EMBL" id="VNJI01000034">
    <property type="protein sequence ID" value="TVY07645.1"/>
    <property type="molecule type" value="Genomic_DNA"/>
</dbReference>
<evidence type="ECO:0000313" key="2">
    <source>
        <dbReference type="Proteomes" id="UP000317036"/>
    </source>
</evidence>
<evidence type="ECO:0000313" key="1">
    <source>
        <dbReference type="EMBL" id="TVY07645.1"/>
    </source>
</evidence>
<name>A0A559K675_9BACL</name>
<organism evidence="1 2">
    <name type="scientific">Paenibacillus cremeus</name>
    <dbReference type="NCBI Taxonomy" id="2163881"/>
    <lineage>
        <taxon>Bacteria</taxon>
        <taxon>Bacillati</taxon>
        <taxon>Bacillota</taxon>
        <taxon>Bacilli</taxon>
        <taxon>Bacillales</taxon>
        <taxon>Paenibacillaceae</taxon>
        <taxon>Paenibacillus</taxon>
    </lineage>
</organism>
<sequence length="73" mass="8367">MEHYATLIGVVLEKLEQTYKDLKFNYEGLDSILKQHSLEEQANTPELLTIAHLRDAYGEFIQSVESRFPGIKG</sequence>
<accession>A0A559K675</accession>
<dbReference type="AlphaFoldDB" id="A0A559K675"/>
<comment type="caution">
    <text evidence="1">The sequence shown here is derived from an EMBL/GenBank/DDBJ whole genome shotgun (WGS) entry which is preliminary data.</text>
</comment>
<dbReference type="OrthoDB" id="2625849at2"/>
<keyword evidence="2" id="KW-1185">Reference proteome</keyword>
<dbReference type="RefSeq" id="WP_144851474.1">
    <property type="nucleotide sequence ID" value="NZ_VNJI01000034.1"/>
</dbReference>
<reference evidence="1 2" key="1">
    <citation type="submission" date="2019-07" db="EMBL/GenBank/DDBJ databases">
        <authorList>
            <person name="Kim J."/>
        </authorList>
    </citation>
    <scope>NUCLEOTIDE SEQUENCE [LARGE SCALE GENOMIC DNA]</scope>
    <source>
        <strain evidence="1 2">JC52</strain>
    </source>
</reference>
<proteinExistence type="predicted"/>
<dbReference type="Proteomes" id="UP000317036">
    <property type="component" value="Unassembled WGS sequence"/>
</dbReference>